<dbReference type="RefSeq" id="WP_336350254.1">
    <property type="nucleotide sequence ID" value="NZ_JAZAQL010000002.1"/>
</dbReference>
<proteinExistence type="predicted"/>
<reference evidence="2 3" key="1">
    <citation type="journal article" date="2019" name="Int. J. Syst. Evol. Microbiol.">
        <title>The Global Catalogue of Microorganisms (GCM) 10K type strain sequencing project: providing services to taxonomists for standard genome sequencing and annotation.</title>
        <authorList>
            <consortium name="The Broad Institute Genomics Platform"/>
            <consortium name="The Broad Institute Genome Sequencing Center for Infectious Disease"/>
            <person name="Wu L."/>
            <person name="Ma J."/>
        </authorList>
    </citation>
    <scope>NUCLEOTIDE SEQUENCE [LARGE SCALE GENOMIC DNA]</scope>
    <source>
        <strain evidence="2 3">GX26</strain>
    </source>
</reference>
<feature type="compositionally biased region" description="Low complexity" evidence="1">
    <location>
        <begin position="211"/>
        <end position="222"/>
    </location>
</feature>
<dbReference type="AlphaFoldDB" id="A0ABD5VFL6"/>
<protein>
    <recommendedName>
        <fullName evidence="4">Lipoprotein</fullName>
    </recommendedName>
</protein>
<accession>A0ABD5VFL6</accession>
<evidence type="ECO:0000313" key="3">
    <source>
        <dbReference type="Proteomes" id="UP001596395"/>
    </source>
</evidence>
<sequence length="520" mass="55937">MRRRAVLSAFAASLGAGCSAFERDDRRGRGTFGVDDPPTGTRTQRALRPVPYSQFEGTTAKLPAADRAVAFSPAETGSSNSLVFRVAFERDATDSRPATLRATLRNRSDETVTVDTRGIPAFDPEPVYRPVETTSGDVDGGSSERPGAFALAPTPNHPFSVSTPAVARSDDGSWTVPGVDAWLPESVTIDPWGNATGRYALVGVDSDRDAGGAATSDSASDAPADDDADAGTSVATGRYRLGESALATTAYVWDLTAPGPTTPADGVGSGLPPLSSVDQWYHDVTPQSRAWLAPAVRRVAAPGTLSFELVNHTERNLVGRTDQWRVYRLADDAWRPLTWRGRNDISEPILPGERVSWTLRLAHDGTPPSGDGVPIPFLGGGTYAFASAYADGFAAAFELDAPELSLRPTDGVVVERDGDALVVSDRDLDDESTVVVFERRAVDATPSRTLLTEEVYRDRALRNTLAYADSADVVRYRTAVPADRGPFRWGDGPFRFTYDGEASAIERVDDESRARRRLRE</sequence>
<dbReference type="PROSITE" id="PS51257">
    <property type="entry name" value="PROKAR_LIPOPROTEIN"/>
    <property type="match status" value="1"/>
</dbReference>
<keyword evidence="3" id="KW-1185">Reference proteome</keyword>
<organism evidence="2 3">
    <name type="scientific">Halorubellus litoreus</name>
    <dbReference type="NCBI Taxonomy" id="755308"/>
    <lineage>
        <taxon>Archaea</taxon>
        <taxon>Methanobacteriati</taxon>
        <taxon>Methanobacteriota</taxon>
        <taxon>Stenosarchaea group</taxon>
        <taxon>Halobacteria</taxon>
        <taxon>Halobacteriales</taxon>
        <taxon>Halorubellaceae</taxon>
        <taxon>Halorubellus</taxon>
    </lineage>
</organism>
<gene>
    <name evidence="2" type="ORF">ACFQGB_10500</name>
</gene>
<name>A0ABD5VFL6_9EURY</name>
<dbReference type="EMBL" id="JBHSXN010000002">
    <property type="protein sequence ID" value="MFC6953293.1"/>
    <property type="molecule type" value="Genomic_DNA"/>
</dbReference>
<feature type="region of interest" description="Disordered" evidence="1">
    <location>
        <begin position="209"/>
        <end position="231"/>
    </location>
</feature>
<dbReference type="Proteomes" id="UP001596395">
    <property type="component" value="Unassembled WGS sequence"/>
</dbReference>
<comment type="caution">
    <text evidence="2">The sequence shown here is derived from an EMBL/GenBank/DDBJ whole genome shotgun (WGS) entry which is preliminary data.</text>
</comment>
<feature type="region of interest" description="Disordered" evidence="1">
    <location>
        <begin position="117"/>
        <end position="140"/>
    </location>
</feature>
<evidence type="ECO:0008006" key="4">
    <source>
        <dbReference type="Google" id="ProtNLM"/>
    </source>
</evidence>
<evidence type="ECO:0000256" key="1">
    <source>
        <dbReference type="SAM" id="MobiDB-lite"/>
    </source>
</evidence>
<evidence type="ECO:0000313" key="2">
    <source>
        <dbReference type="EMBL" id="MFC6953293.1"/>
    </source>
</evidence>